<dbReference type="OrthoDB" id="3247418at2759"/>
<dbReference type="PANTHER" id="PTHR46579:SF1">
    <property type="entry name" value="F5_8 TYPE C DOMAIN-CONTAINING PROTEIN"/>
    <property type="match status" value="1"/>
</dbReference>
<dbReference type="EMBL" id="MU155531">
    <property type="protein sequence ID" value="KAF9472473.1"/>
    <property type="molecule type" value="Genomic_DNA"/>
</dbReference>
<evidence type="ECO:0000313" key="1">
    <source>
        <dbReference type="EMBL" id="KAF9472473.1"/>
    </source>
</evidence>
<gene>
    <name evidence="1" type="ORF">BDN70DRAFT_818584</name>
</gene>
<accession>A0A9P5YMF8</accession>
<evidence type="ECO:0008006" key="3">
    <source>
        <dbReference type="Google" id="ProtNLM"/>
    </source>
</evidence>
<sequence>MKELWGDLERVVKPSWVSSVPQNISSICPKLKSDQWRTFGALYLPITLIRLWSGLNTQGERNEENEVNEDRQKLLEERKQLLHLTMLLCSAISVATTRITSEAHAQQFLAYMSEYRKELERLFPGYDCHPNHHVAFHIADFLLMCGPVHGWWTFPFERMIGMLQRICTNYKEGNVIHIYIYTLFH</sequence>
<organism evidence="1 2">
    <name type="scientific">Pholiota conissans</name>
    <dbReference type="NCBI Taxonomy" id="109636"/>
    <lineage>
        <taxon>Eukaryota</taxon>
        <taxon>Fungi</taxon>
        <taxon>Dikarya</taxon>
        <taxon>Basidiomycota</taxon>
        <taxon>Agaricomycotina</taxon>
        <taxon>Agaricomycetes</taxon>
        <taxon>Agaricomycetidae</taxon>
        <taxon>Agaricales</taxon>
        <taxon>Agaricineae</taxon>
        <taxon>Strophariaceae</taxon>
        <taxon>Pholiota</taxon>
    </lineage>
</organism>
<dbReference type="AlphaFoldDB" id="A0A9P5YMF8"/>
<name>A0A9P5YMF8_9AGAR</name>
<protein>
    <recommendedName>
        <fullName evidence="3">DUF4218 domain-containing protein</fullName>
    </recommendedName>
</protein>
<proteinExistence type="predicted"/>
<keyword evidence="2" id="KW-1185">Reference proteome</keyword>
<reference evidence="1" key="1">
    <citation type="submission" date="2020-11" db="EMBL/GenBank/DDBJ databases">
        <authorList>
            <consortium name="DOE Joint Genome Institute"/>
            <person name="Ahrendt S."/>
            <person name="Riley R."/>
            <person name="Andreopoulos W."/>
            <person name="Labutti K."/>
            <person name="Pangilinan J."/>
            <person name="Ruiz-Duenas F.J."/>
            <person name="Barrasa J.M."/>
            <person name="Sanchez-Garcia M."/>
            <person name="Camarero S."/>
            <person name="Miyauchi S."/>
            <person name="Serrano A."/>
            <person name="Linde D."/>
            <person name="Babiker R."/>
            <person name="Drula E."/>
            <person name="Ayuso-Fernandez I."/>
            <person name="Pacheco R."/>
            <person name="Padilla G."/>
            <person name="Ferreira P."/>
            <person name="Barriuso J."/>
            <person name="Kellner H."/>
            <person name="Castanera R."/>
            <person name="Alfaro M."/>
            <person name="Ramirez L."/>
            <person name="Pisabarro A.G."/>
            <person name="Kuo A."/>
            <person name="Tritt A."/>
            <person name="Lipzen A."/>
            <person name="He G."/>
            <person name="Yan M."/>
            <person name="Ng V."/>
            <person name="Cullen D."/>
            <person name="Martin F."/>
            <person name="Rosso M.-N."/>
            <person name="Henrissat B."/>
            <person name="Hibbett D."/>
            <person name="Martinez A.T."/>
            <person name="Grigoriev I.V."/>
        </authorList>
    </citation>
    <scope>NUCLEOTIDE SEQUENCE</scope>
    <source>
        <strain evidence="1">CIRM-BRFM 674</strain>
    </source>
</reference>
<comment type="caution">
    <text evidence="1">The sequence shown here is derived from an EMBL/GenBank/DDBJ whole genome shotgun (WGS) entry which is preliminary data.</text>
</comment>
<evidence type="ECO:0000313" key="2">
    <source>
        <dbReference type="Proteomes" id="UP000807469"/>
    </source>
</evidence>
<dbReference type="Proteomes" id="UP000807469">
    <property type="component" value="Unassembled WGS sequence"/>
</dbReference>
<dbReference type="PANTHER" id="PTHR46579">
    <property type="entry name" value="F5/8 TYPE C DOMAIN-CONTAINING PROTEIN-RELATED"/>
    <property type="match status" value="1"/>
</dbReference>